<evidence type="ECO:0000313" key="2">
    <source>
        <dbReference type="Proteomes" id="UP000316921"/>
    </source>
</evidence>
<evidence type="ECO:0000313" key="1">
    <source>
        <dbReference type="EMBL" id="QDU68048.1"/>
    </source>
</evidence>
<reference evidence="1 2" key="1">
    <citation type="submission" date="2019-02" db="EMBL/GenBank/DDBJ databases">
        <title>Deep-cultivation of Planctomycetes and their phenomic and genomic characterization uncovers novel biology.</title>
        <authorList>
            <person name="Wiegand S."/>
            <person name="Jogler M."/>
            <person name="Boedeker C."/>
            <person name="Pinto D."/>
            <person name="Vollmers J."/>
            <person name="Rivas-Marin E."/>
            <person name="Kohn T."/>
            <person name="Peeters S.H."/>
            <person name="Heuer A."/>
            <person name="Rast P."/>
            <person name="Oberbeckmann S."/>
            <person name="Bunk B."/>
            <person name="Jeske O."/>
            <person name="Meyerdierks A."/>
            <person name="Storesund J.E."/>
            <person name="Kallscheuer N."/>
            <person name="Luecker S."/>
            <person name="Lage O.M."/>
            <person name="Pohl T."/>
            <person name="Merkel B.J."/>
            <person name="Hornburger P."/>
            <person name="Mueller R.-W."/>
            <person name="Bruemmer F."/>
            <person name="Labrenz M."/>
            <person name="Spormann A.M."/>
            <person name="Op den Camp H."/>
            <person name="Overmann J."/>
            <person name="Amann R."/>
            <person name="Jetten M.S.M."/>
            <person name="Mascher T."/>
            <person name="Medema M.H."/>
            <person name="Devos D.P."/>
            <person name="Kaster A.-K."/>
            <person name="Ovreas L."/>
            <person name="Rohde M."/>
            <person name="Galperin M.Y."/>
            <person name="Jogler C."/>
        </authorList>
    </citation>
    <scope>NUCLEOTIDE SEQUENCE [LARGE SCALE GENOMIC DNA]</scope>
    <source>
        <strain evidence="1 2">Pla133</strain>
    </source>
</reference>
<name>A0A518BM40_9BACT</name>
<proteinExistence type="predicted"/>
<dbReference type="Proteomes" id="UP000316921">
    <property type="component" value="Chromosome"/>
</dbReference>
<dbReference type="KEGG" id="pbap:Pla133_31400"/>
<gene>
    <name evidence="1" type="ORF">Pla133_31400</name>
</gene>
<organism evidence="1 2">
    <name type="scientific">Engelhardtia mirabilis</name>
    <dbReference type="NCBI Taxonomy" id="2528011"/>
    <lineage>
        <taxon>Bacteria</taxon>
        <taxon>Pseudomonadati</taxon>
        <taxon>Planctomycetota</taxon>
        <taxon>Planctomycetia</taxon>
        <taxon>Planctomycetia incertae sedis</taxon>
        <taxon>Engelhardtia</taxon>
    </lineage>
</organism>
<dbReference type="RefSeq" id="WP_145066731.1">
    <property type="nucleotide sequence ID" value="NZ_CP036287.1"/>
</dbReference>
<dbReference type="AlphaFoldDB" id="A0A518BM40"/>
<dbReference type="EMBL" id="CP036287">
    <property type="protein sequence ID" value="QDU68048.1"/>
    <property type="molecule type" value="Genomic_DNA"/>
</dbReference>
<sequence>MRIVFTKLTDQRHRLELRREGYPCEAVELETRSLLLHDLTHFAVEARAEITEGVYGRLAAGSSLAELAQAVEAPGLAMAEDLVGPMQSLFNGRGSRERYLELGRARYPQVVDEAFVDDVLESLRRLVGRWRATPFGGSMELTWPARDAVWGPSPDP</sequence>
<keyword evidence="2" id="KW-1185">Reference proteome</keyword>
<protein>
    <submittedName>
        <fullName evidence="1">Uncharacterized protein</fullName>
    </submittedName>
</protein>
<accession>A0A518BM40</accession>